<dbReference type="NCBIfam" id="TIGR01439">
    <property type="entry name" value="lp_hng_hel_AbrB"/>
    <property type="match status" value="1"/>
</dbReference>
<evidence type="ECO:0000256" key="1">
    <source>
        <dbReference type="PROSITE-ProRule" id="PRU01076"/>
    </source>
</evidence>
<dbReference type="InterPro" id="IPR052975">
    <property type="entry name" value="Repressor-like_regulatory"/>
</dbReference>
<keyword evidence="1 3" id="KW-0238">DNA-binding</keyword>
<dbReference type="EMBL" id="DSOV01000006">
    <property type="protein sequence ID" value="HEN41010.1"/>
    <property type="molecule type" value="Genomic_DNA"/>
</dbReference>
<feature type="domain" description="SpoVT-AbrB" evidence="2">
    <location>
        <begin position="1"/>
        <end position="46"/>
    </location>
</feature>
<sequence>MMLSTVTSKGQITIPKEIRSLLNIKPNDRVDFVIEGGRAVLVPVKTLRDLRGAVAPREGSSFAGERETAKRAVGRRVREEME</sequence>
<gene>
    <name evidence="3" type="ORF">ENQ87_01355</name>
</gene>
<protein>
    <submittedName>
        <fullName evidence="3">AbrB/MazE/SpoVT family DNA-binding domain-containing protein</fullName>
    </submittedName>
</protein>
<dbReference type="Gene3D" id="2.10.260.10">
    <property type="match status" value="1"/>
</dbReference>
<dbReference type="AlphaFoldDB" id="A0A831UAV4"/>
<dbReference type="SMART" id="SM00966">
    <property type="entry name" value="SpoVT_AbrB"/>
    <property type="match status" value="1"/>
</dbReference>
<organism evidence="3">
    <name type="scientific">Geobacter metallireducens</name>
    <dbReference type="NCBI Taxonomy" id="28232"/>
    <lineage>
        <taxon>Bacteria</taxon>
        <taxon>Pseudomonadati</taxon>
        <taxon>Thermodesulfobacteriota</taxon>
        <taxon>Desulfuromonadia</taxon>
        <taxon>Geobacterales</taxon>
        <taxon>Geobacteraceae</taxon>
        <taxon>Geobacter</taxon>
    </lineage>
</organism>
<dbReference type="PROSITE" id="PS51740">
    <property type="entry name" value="SPOVT_ABRB"/>
    <property type="match status" value="1"/>
</dbReference>
<dbReference type="SUPFAM" id="SSF89447">
    <property type="entry name" value="AbrB/MazE/MraZ-like"/>
    <property type="match status" value="1"/>
</dbReference>
<evidence type="ECO:0000313" key="3">
    <source>
        <dbReference type="EMBL" id="HEN41010.1"/>
    </source>
</evidence>
<evidence type="ECO:0000259" key="2">
    <source>
        <dbReference type="PROSITE" id="PS51740"/>
    </source>
</evidence>
<dbReference type="PANTHER" id="PTHR34860:SF6">
    <property type="entry name" value="REPRESSOR-LIKE PROTEIN SSO7C3"/>
    <property type="match status" value="1"/>
</dbReference>
<reference evidence="3" key="1">
    <citation type="journal article" date="2020" name="mSystems">
        <title>Genome- and Community-Level Interaction Insights into Carbon Utilization and Element Cycling Functions of Hydrothermarchaeota in Hydrothermal Sediment.</title>
        <authorList>
            <person name="Zhou Z."/>
            <person name="Liu Y."/>
            <person name="Xu W."/>
            <person name="Pan J."/>
            <person name="Luo Z.H."/>
            <person name="Li M."/>
        </authorList>
    </citation>
    <scope>NUCLEOTIDE SEQUENCE [LARGE SCALE GENOMIC DNA]</scope>
    <source>
        <strain evidence="3">SpSt-349</strain>
    </source>
</reference>
<proteinExistence type="predicted"/>
<comment type="caution">
    <text evidence="3">The sequence shown here is derived from an EMBL/GenBank/DDBJ whole genome shotgun (WGS) entry which is preliminary data.</text>
</comment>
<dbReference type="InterPro" id="IPR037914">
    <property type="entry name" value="SpoVT-AbrB_sf"/>
</dbReference>
<name>A0A831UAV4_GEOME</name>
<accession>A0A831UAV4</accession>
<dbReference type="PANTHER" id="PTHR34860">
    <property type="entry name" value="REPRESSOR-LIKE PROTEIN SSO7C3"/>
    <property type="match status" value="1"/>
</dbReference>
<dbReference type="Pfam" id="PF04014">
    <property type="entry name" value="MazE_antitoxin"/>
    <property type="match status" value="1"/>
</dbReference>
<dbReference type="InterPro" id="IPR007159">
    <property type="entry name" value="SpoVT-AbrB_dom"/>
</dbReference>
<dbReference type="GO" id="GO:0003677">
    <property type="term" value="F:DNA binding"/>
    <property type="evidence" value="ECO:0007669"/>
    <property type="project" value="UniProtKB-UniRule"/>
</dbReference>